<dbReference type="STRING" id="1569628.A0A316UTZ5"/>
<dbReference type="Gene3D" id="3.10.10.10">
    <property type="entry name" value="HIV Type 1 Reverse Transcriptase, subunit A, domain 1"/>
    <property type="match status" value="1"/>
</dbReference>
<gene>
    <name evidence="1" type="ORF">BDZ90DRAFT_209607</name>
</gene>
<reference evidence="1 2" key="1">
    <citation type="journal article" date="2018" name="Mol. Biol. Evol.">
        <title>Broad Genomic Sampling Reveals a Smut Pathogenic Ancestry of the Fungal Clade Ustilaginomycotina.</title>
        <authorList>
            <person name="Kijpornyongpan T."/>
            <person name="Mondo S.J."/>
            <person name="Barry K."/>
            <person name="Sandor L."/>
            <person name="Lee J."/>
            <person name="Lipzen A."/>
            <person name="Pangilinan J."/>
            <person name="LaButti K."/>
            <person name="Hainaut M."/>
            <person name="Henrissat B."/>
            <person name="Grigoriev I.V."/>
            <person name="Spatafora J.W."/>
            <person name="Aime M.C."/>
        </authorList>
    </citation>
    <scope>NUCLEOTIDE SEQUENCE [LARGE SCALE GENOMIC DNA]</scope>
    <source>
        <strain evidence="1 2">MCA 5214</strain>
    </source>
</reference>
<evidence type="ECO:0008006" key="3">
    <source>
        <dbReference type="Google" id="ProtNLM"/>
    </source>
</evidence>
<proteinExistence type="predicted"/>
<feature type="non-terminal residue" evidence="1">
    <location>
        <position position="84"/>
    </location>
</feature>
<dbReference type="Proteomes" id="UP000245884">
    <property type="component" value="Unassembled WGS sequence"/>
</dbReference>
<dbReference type="OrthoDB" id="3203151at2759"/>
<dbReference type="InterPro" id="IPR043502">
    <property type="entry name" value="DNA/RNA_pol_sf"/>
</dbReference>
<keyword evidence="2" id="KW-1185">Reference proteome</keyword>
<accession>A0A316UTZ5</accession>
<name>A0A316UTZ5_9BASI</name>
<protein>
    <recommendedName>
        <fullName evidence="3">DNA/RNA polymerase</fullName>
    </recommendedName>
</protein>
<dbReference type="EMBL" id="KZ819664">
    <property type="protein sequence ID" value="PWN28759.1"/>
    <property type="molecule type" value="Genomic_DNA"/>
</dbReference>
<dbReference type="SUPFAM" id="SSF56672">
    <property type="entry name" value="DNA/RNA polymerases"/>
    <property type="match status" value="1"/>
</dbReference>
<dbReference type="RefSeq" id="XP_025363371.1">
    <property type="nucleotide sequence ID" value="XM_025504050.1"/>
</dbReference>
<dbReference type="AlphaFoldDB" id="A0A316UTZ5"/>
<evidence type="ECO:0000313" key="1">
    <source>
        <dbReference type="EMBL" id="PWN28759.1"/>
    </source>
</evidence>
<sequence length="84" mass="9129">ILTDNSNAFAHGQRIIGSTDWVKLSLDTGDALPISQPPYHASPSGRKVIEETVQELESLGIIEDSDSPWASPVVLVKQGDKVRF</sequence>
<evidence type="ECO:0000313" key="2">
    <source>
        <dbReference type="Proteomes" id="UP000245884"/>
    </source>
</evidence>
<dbReference type="GeneID" id="37025873"/>
<organism evidence="1 2">
    <name type="scientific">Jaminaea rosea</name>
    <dbReference type="NCBI Taxonomy" id="1569628"/>
    <lineage>
        <taxon>Eukaryota</taxon>
        <taxon>Fungi</taxon>
        <taxon>Dikarya</taxon>
        <taxon>Basidiomycota</taxon>
        <taxon>Ustilaginomycotina</taxon>
        <taxon>Exobasidiomycetes</taxon>
        <taxon>Microstromatales</taxon>
        <taxon>Microstromatales incertae sedis</taxon>
        <taxon>Jaminaea</taxon>
    </lineage>
</organism>
<feature type="non-terminal residue" evidence="1">
    <location>
        <position position="1"/>
    </location>
</feature>